<evidence type="ECO:0000259" key="2">
    <source>
        <dbReference type="PROSITE" id="PS51733"/>
    </source>
</evidence>
<name>A0A1V9VA71_9BACT</name>
<dbReference type="NCBIfam" id="NF006294">
    <property type="entry name" value="PRK08477.1"/>
    <property type="match status" value="1"/>
</dbReference>
<dbReference type="PROSITE" id="PS51733">
    <property type="entry name" value="BPL_LPL_CATALYTIC"/>
    <property type="match status" value="1"/>
</dbReference>
<dbReference type="InterPro" id="IPR004408">
    <property type="entry name" value="Biotin_CoA_COase_ligase"/>
</dbReference>
<feature type="domain" description="BPL/LPL catalytic" evidence="2">
    <location>
        <begin position="1"/>
        <end position="172"/>
    </location>
</feature>
<evidence type="ECO:0000313" key="4">
    <source>
        <dbReference type="Proteomes" id="UP000192599"/>
    </source>
</evidence>
<dbReference type="InterPro" id="IPR045864">
    <property type="entry name" value="aa-tRNA-synth_II/BPL/LPL"/>
</dbReference>
<keyword evidence="1 3" id="KW-0436">Ligase</keyword>
<accession>A0A1V9VA71</accession>
<dbReference type="GO" id="GO:0004077">
    <property type="term" value="F:biotin--[biotin carboxyl-carrier protein] ligase activity"/>
    <property type="evidence" value="ECO:0007669"/>
    <property type="project" value="InterPro"/>
</dbReference>
<dbReference type="Pfam" id="PF03099">
    <property type="entry name" value="BPL_LplA_LipB"/>
    <property type="match status" value="1"/>
</dbReference>
<organism evidence="3 4">
    <name type="scientific">Aliarcobacter cryaerophilus</name>
    <dbReference type="NCBI Taxonomy" id="28198"/>
    <lineage>
        <taxon>Bacteria</taxon>
        <taxon>Pseudomonadati</taxon>
        <taxon>Campylobacterota</taxon>
        <taxon>Epsilonproteobacteria</taxon>
        <taxon>Campylobacterales</taxon>
        <taxon>Arcobacteraceae</taxon>
        <taxon>Aliarcobacter</taxon>
    </lineage>
</organism>
<dbReference type="PANTHER" id="PTHR12835:SF5">
    <property type="entry name" value="BIOTIN--PROTEIN LIGASE"/>
    <property type="match status" value="1"/>
</dbReference>
<protein>
    <submittedName>
        <fullName evidence="3">Biotin--[acetyl-CoA-carboxylase] ligase</fullName>
    </submittedName>
</protein>
<proteinExistence type="predicted"/>
<dbReference type="Gene3D" id="3.30.930.10">
    <property type="entry name" value="Bira Bifunctional Protein, Domain 2"/>
    <property type="match status" value="1"/>
</dbReference>
<dbReference type="Proteomes" id="UP000192599">
    <property type="component" value="Unassembled WGS sequence"/>
</dbReference>
<dbReference type="GO" id="GO:0005737">
    <property type="term" value="C:cytoplasm"/>
    <property type="evidence" value="ECO:0007669"/>
    <property type="project" value="TreeGrafter"/>
</dbReference>
<dbReference type="AlphaFoldDB" id="A0A1V9VA71"/>
<reference evidence="3 4" key="1">
    <citation type="submission" date="2017-04" db="EMBL/GenBank/DDBJ databases">
        <title>Accumulation and expression of multiple antibiotic resistance genes in Arcobacter cryaerophilus that thrives in sewage.</title>
        <authorList>
            <person name="Millar J.A."/>
            <person name="Raghavan R."/>
        </authorList>
    </citation>
    <scope>NUCLEOTIDE SEQUENCE [LARGE SCALE GENOMIC DNA]</scope>
    <source>
        <strain evidence="3 4">AZT-1</strain>
    </source>
</reference>
<dbReference type="EMBL" id="LNTC01000223">
    <property type="protein sequence ID" value="OQR40749.1"/>
    <property type="molecule type" value="Genomic_DNA"/>
</dbReference>
<dbReference type="SUPFAM" id="SSF55681">
    <property type="entry name" value="Class II aaRS and biotin synthetases"/>
    <property type="match status" value="1"/>
</dbReference>
<dbReference type="PANTHER" id="PTHR12835">
    <property type="entry name" value="BIOTIN PROTEIN LIGASE"/>
    <property type="match status" value="1"/>
</dbReference>
<dbReference type="NCBIfam" id="TIGR00121">
    <property type="entry name" value="birA_ligase"/>
    <property type="match status" value="1"/>
</dbReference>
<comment type="caution">
    <text evidence="3">The sequence shown here is derived from an EMBL/GenBank/DDBJ whole genome shotgun (WGS) entry which is preliminary data.</text>
</comment>
<evidence type="ECO:0000256" key="1">
    <source>
        <dbReference type="ARBA" id="ARBA00022598"/>
    </source>
</evidence>
<sequence length="211" mass="24609">MKILRLNEVDSTHTYLKNYILDNGFLEPICIVTDYQTNGIGSRGNSWTGKKGNLFFSFVFNKNYLPDDLPYQTISIYVSYILKNILKRHGSKVWIKWPNDFYLEDKKIGGTITNLSKDLIYCGIGLNLLNVEEQFGKLDIKIDTDSVLKDYFEELEKKILWKQIFSDFKIEFQQSKKFKTTIDNQKVSLENAMLNEDGSIQVNDKKVFSLR</sequence>
<gene>
    <name evidence="3" type="ORF">AS859_09870</name>
</gene>
<evidence type="ECO:0000313" key="3">
    <source>
        <dbReference type="EMBL" id="OQR40749.1"/>
    </source>
</evidence>
<dbReference type="InterPro" id="IPR004143">
    <property type="entry name" value="BPL_LPL_catalytic"/>
</dbReference>